<evidence type="ECO:0008006" key="4">
    <source>
        <dbReference type="Google" id="ProtNLM"/>
    </source>
</evidence>
<evidence type="ECO:0000313" key="2">
    <source>
        <dbReference type="EMBL" id="TNV88073.1"/>
    </source>
</evidence>
<feature type="chain" id="PRO_5035308358" description="Secreted protein" evidence="1">
    <location>
        <begin position="21"/>
        <end position="100"/>
    </location>
</feature>
<evidence type="ECO:0000256" key="1">
    <source>
        <dbReference type="SAM" id="SignalP"/>
    </source>
</evidence>
<keyword evidence="3" id="KW-1185">Reference proteome</keyword>
<name>A0A8J8P6E9_HALGN</name>
<keyword evidence="1" id="KW-0732">Signal</keyword>
<dbReference type="EMBL" id="RRYP01000080">
    <property type="protein sequence ID" value="TNV88073.1"/>
    <property type="molecule type" value="Genomic_DNA"/>
</dbReference>
<dbReference type="AlphaFoldDB" id="A0A8J8P6E9"/>
<sequence>MTAIFVTILTLYYVTQAVIAIDIMDERIPHKYTCEELGDIFLENAPEEGTRCQCKANSRLRSIIDCNALFPGCRRCQKKDVINLTQVISVSLGNPILRSM</sequence>
<dbReference type="Proteomes" id="UP000785679">
    <property type="component" value="Unassembled WGS sequence"/>
</dbReference>
<organism evidence="2 3">
    <name type="scientific">Halteria grandinella</name>
    <dbReference type="NCBI Taxonomy" id="5974"/>
    <lineage>
        <taxon>Eukaryota</taxon>
        <taxon>Sar</taxon>
        <taxon>Alveolata</taxon>
        <taxon>Ciliophora</taxon>
        <taxon>Intramacronucleata</taxon>
        <taxon>Spirotrichea</taxon>
        <taxon>Stichotrichia</taxon>
        <taxon>Sporadotrichida</taxon>
        <taxon>Halteriidae</taxon>
        <taxon>Halteria</taxon>
    </lineage>
</organism>
<gene>
    <name evidence="2" type="ORF">FGO68_gene10833</name>
</gene>
<evidence type="ECO:0000313" key="3">
    <source>
        <dbReference type="Proteomes" id="UP000785679"/>
    </source>
</evidence>
<feature type="signal peptide" evidence="1">
    <location>
        <begin position="1"/>
        <end position="20"/>
    </location>
</feature>
<proteinExistence type="predicted"/>
<reference evidence="2" key="1">
    <citation type="submission" date="2019-06" db="EMBL/GenBank/DDBJ databases">
        <authorList>
            <person name="Zheng W."/>
        </authorList>
    </citation>
    <scope>NUCLEOTIDE SEQUENCE</scope>
    <source>
        <strain evidence="2">QDHG01</strain>
    </source>
</reference>
<protein>
    <recommendedName>
        <fullName evidence="4">Secreted protein</fullName>
    </recommendedName>
</protein>
<comment type="caution">
    <text evidence="2">The sequence shown here is derived from an EMBL/GenBank/DDBJ whole genome shotgun (WGS) entry which is preliminary data.</text>
</comment>
<accession>A0A8J8P6E9</accession>